<keyword evidence="2" id="KW-1185">Reference proteome</keyword>
<sequence length="77" mass="9042">GSSVGYLSPLYGCEHTRSMWSRWSGCRRNVSSWNNVCVLAWRENWNHCEHNRSGLQNCYVESNRNKHQNIKNVTSQK</sequence>
<dbReference type="Proteomes" id="UP000694427">
    <property type="component" value="Unplaced"/>
</dbReference>
<dbReference type="Ensembl" id="ENSCCRT00010066339.1">
    <property type="protein sequence ID" value="ENSCCRP00010060496.1"/>
    <property type="gene ID" value="ENSCCRG00010025660.1"/>
</dbReference>
<name>A0A8C1T279_CYPCA</name>
<evidence type="ECO:0000313" key="2">
    <source>
        <dbReference type="Proteomes" id="UP000694427"/>
    </source>
</evidence>
<protein>
    <submittedName>
        <fullName evidence="1">Uncharacterized protein</fullName>
    </submittedName>
</protein>
<dbReference type="AlphaFoldDB" id="A0A8C1T279"/>
<organism evidence="1 3">
    <name type="scientific">Cyprinus carpio</name>
    <name type="common">Common carp</name>
    <dbReference type="NCBI Taxonomy" id="7962"/>
    <lineage>
        <taxon>Eukaryota</taxon>
        <taxon>Metazoa</taxon>
        <taxon>Chordata</taxon>
        <taxon>Craniata</taxon>
        <taxon>Vertebrata</taxon>
        <taxon>Euteleostomi</taxon>
        <taxon>Actinopterygii</taxon>
        <taxon>Neopterygii</taxon>
        <taxon>Teleostei</taxon>
        <taxon>Ostariophysi</taxon>
        <taxon>Cypriniformes</taxon>
        <taxon>Cyprinidae</taxon>
        <taxon>Cyprininae</taxon>
        <taxon>Cyprinus</taxon>
    </lineage>
</organism>
<accession>A0A8C1T279</accession>
<evidence type="ECO:0000313" key="1">
    <source>
        <dbReference type="Ensembl" id="ENSCCRP00015016391.1"/>
    </source>
</evidence>
<dbReference type="Ensembl" id="ENSCCRT00015016971.1">
    <property type="protein sequence ID" value="ENSCCRP00015016391.1"/>
    <property type="gene ID" value="ENSCCRG00015007246.1"/>
</dbReference>
<reference evidence="1" key="1">
    <citation type="submission" date="2025-05" db="UniProtKB">
        <authorList>
            <consortium name="Ensembl"/>
        </authorList>
    </citation>
    <scope>IDENTIFICATION</scope>
</reference>
<evidence type="ECO:0000313" key="3">
    <source>
        <dbReference type="Proteomes" id="UP000694700"/>
    </source>
</evidence>
<dbReference type="Proteomes" id="UP000694700">
    <property type="component" value="Unplaced"/>
</dbReference>
<proteinExistence type="predicted"/>